<comment type="caution">
    <text evidence="1">The sequence shown here is derived from an EMBL/GenBank/DDBJ whole genome shotgun (WGS) entry which is preliminary data.</text>
</comment>
<sequence length="150" mass="17607">HGEPKVIGDFSSKAPVYSERFDLINQRLKRKSGYLKRFTSSNKFENKLSSLKDLRGREGEEFTIFGLLIFSDEKYQLEDKDWRIWLDLSECEMRGFYTEGNFVLAKGRYIEVQKFKATSIEHPPLEDPDDTRREFGHLDFLGTPNSLENE</sequence>
<feature type="non-terminal residue" evidence="1">
    <location>
        <position position="1"/>
    </location>
</feature>
<name>A0ACA9QPZ9_9GLOM</name>
<gene>
    <name evidence="1" type="ORF">DHETER_LOCUS15256</name>
</gene>
<keyword evidence="2" id="KW-1185">Reference proteome</keyword>
<dbReference type="EMBL" id="CAJVPU010051273">
    <property type="protein sequence ID" value="CAG8760979.1"/>
    <property type="molecule type" value="Genomic_DNA"/>
</dbReference>
<accession>A0ACA9QPZ9</accession>
<evidence type="ECO:0000313" key="2">
    <source>
        <dbReference type="Proteomes" id="UP000789702"/>
    </source>
</evidence>
<feature type="non-terminal residue" evidence="1">
    <location>
        <position position="150"/>
    </location>
</feature>
<evidence type="ECO:0000313" key="1">
    <source>
        <dbReference type="EMBL" id="CAG8760979.1"/>
    </source>
</evidence>
<proteinExistence type="predicted"/>
<organism evidence="1 2">
    <name type="scientific">Dentiscutata heterogama</name>
    <dbReference type="NCBI Taxonomy" id="1316150"/>
    <lineage>
        <taxon>Eukaryota</taxon>
        <taxon>Fungi</taxon>
        <taxon>Fungi incertae sedis</taxon>
        <taxon>Mucoromycota</taxon>
        <taxon>Glomeromycotina</taxon>
        <taxon>Glomeromycetes</taxon>
        <taxon>Diversisporales</taxon>
        <taxon>Gigasporaceae</taxon>
        <taxon>Dentiscutata</taxon>
    </lineage>
</organism>
<protein>
    <submittedName>
        <fullName evidence="1">4671_t:CDS:1</fullName>
    </submittedName>
</protein>
<dbReference type="Proteomes" id="UP000789702">
    <property type="component" value="Unassembled WGS sequence"/>
</dbReference>
<reference evidence="1" key="1">
    <citation type="submission" date="2021-06" db="EMBL/GenBank/DDBJ databases">
        <authorList>
            <person name="Kallberg Y."/>
            <person name="Tangrot J."/>
            <person name="Rosling A."/>
        </authorList>
    </citation>
    <scope>NUCLEOTIDE SEQUENCE</scope>
    <source>
        <strain evidence="1">IL203A</strain>
    </source>
</reference>